<keyword evidence="1" id="KW-0472">Membrane</keyword>
<protein>
    <submittedName>
        <fullName evidence="2">Uncharacterized protein</fullName>
    </submittedName>
</protein>
<dbReference type="EMBL" id="PEOG01000069">
    <property type="protein sequence ID" value="PIM51352.1"/>
    <property type="molecule type" value="Genomic_DNA"/>
</dbReference>
<organism evidence="2 3">
    <name type="scientific">Roseateles chitinivorans</name>
    <dbReference type="NCBI Taxonomy" id="2917965"/>
    <lineage>
        <taxon>Bacteria</taxon>
        <taxon>Pseudomonadati</taxon>
        <taxon>Pseudomonadota</taxon>
        <taxon>Betaproteobacteria</taxon>
        <taxon>Burkholderiales</taxon>
        <taxon>Sphaerotilaceae</taxon>
        <taxon>Roseateles</taxon>
    </lineage>
</organism>
<gene>
    <name evidence="2" type="ORF">CS062_20350</name>
</gene>
<accession>A0A2G9C4S4</accession>
<evidence type="ECO:0000313" key="3">
    <source>
        <dbReference type="Proteomes" id="UP000231501"/>
    </source>
</evidence>
<name>A0A2G9C4S4_9BURK</name>
<dbReference type="RefSeq" id="WP_099863400.1">
    <property type="nucleotide sequence ID" value="NZ_PEOG01000069.1"/>
</dbReference>
<dbReference type="Proteomes" id="UP000231501">
    <property type="component" value="Unassembled WGS sequence"/>
</dbReference>
<keyword evidence="1" id="KW-1133">Transmembrane helix</keyword>
<dbReference type="AlphaFoldDB" id="A0A2G9C4S4"/>
<evidence type="ECO:0000256" key="1">
    <source>
        <dbReference type="SAM" id="Phobius"/>
    </source>
</evidence>
<evidence type="ECO:0000313" key="2">
    <source>
        <dbReference type="EMBL" id="PIM51352.1"/>
    </source>
</evidence>
<keyword evidence="1" id="KW-0812">Transmembrane</keyword>
<comment type="caution">
    <text evidence="2">The sequence shown here is derived from an EMBL/GenBank/DDBJ whole genome shotgun (WGS) entry which is preliminary data.</text>
</comment>
<reference evidence="2 3" key="1">
    <citation type="submission" date="2017-11" db="EMBL/GenBank/DDBJ databases">
        <title>Draft genome sequence of Mitsuaria sp. HWN-4.</title>
        <authorList>
            <person name="Gundlapally S.R."/>
        </authorList>
    </citation>
    <scope>NUCLEOTIDE SEQUENCE [LARGE SCALE GENOMIC DNA]</scope>
    <source>
        <strain evidence="2 3">HWN-4</strain>
    </source>
</reference>
<feature type="transmembrane region" description="Helical" evidence="1">
    <location>
        <begin position="95"/>
        <end position="123"/>
    </location>
</feature>
<dbReference type="OrthoDB" id="5465455at2"/>
<keyword evidence="3" id="KW-1185">Reference proteome</keyword>
<sequence length="139" mass="15686">MLHQTFQTFVQNPRDLAGLIAYALYKADKVEFMRMHPDADVHGFVLSMNLPSQVDTYRTRAEIMLEDMAEESLSGALEEAEADHLRRLRRLETTLGFWSGVWSSVLANLIAAGISILLVVLVLGSKLNFWTGLLKYLSE</sequence>
<proteinExistence type="predicted"/>